<accession>A0ABV4KEJ2</accession>
<evidence type="ECO:0008006" key="3">
    <source>
        <dbReference type="Google" id="ProtNLM"/>
    </source>
</evidence>
<evidence type="ECO:0000313" key="1">
    <source>
        <dbReference type="EMBL" id="MEZ7514924.1"/>
    </source>
</evidence>
<gene>
    <name evidence="1" type="ORF">QO192_06460</name>
</gene>
<dbReference type="SUPFAM" id="SSF52402">
    <property type="entry name" value="Adenine nucleotide alpha hydrolases-like"/>
    <property type="match status" value="1"/>
</dbReference>
<reference evidence="1 2" key="1">
    <citation type="submission" date="2023-05" db="EMBL/GenBank/DDBJ databases">
        <title>Adaptations of aquatic viruses from atmosphere-close ecosystems of the Central Arctic Ocean.</title>
        <authorList>
            <person name="Rahlff J."/>
            <person name="Holmfeldt K."/>
        </authorList>
    </citation>
    <scope>NUCLEOTIDE SEQUENCE [LARGE SCALE GENOMIC DNA]</scope>
    <source>
        <strain evidence="1 2">Arc14</strain>
    </source>
</reference>
<dbReference type="EMBL" id="JASMRN010000004">
    <property type="protein sequence ID" value="MEZ7514924.1"/>
    <property type="molecule type" value="Genomic_DNA"/>
</dbReference>
<organism evidence="1 2">
    <name type="scientific">Flavobacterium frigidarium</name>
    <dbReference type="NCBI Taxonomy" id="99286"/>
    <lineage>
        <taxon>Bacteria</taxon>
        <taxon>Pseudomonadati</taxon>
        <taxon>Bacteroidota</taxon>
        <taxon>Flavobacteriia</taxon>
        <taxon>Flavobacteriales</taxon>
        <taxon>Flavobacteriaceae</taxon>
        <taxon>Flavobacterium</taxon>
    </lineage>
</organism>
<name>A0ABV4KEJ2_9FLAO</name>
<dbReference type="Proteomes" id="UP001568894">
    <property type="component" value="Unassembled WGS sequence"/>
</dbReference>
<comment type="caution">
    <text evidence="1">The sequence shown here is derived from an EMBL/GenBank/DDBJ whole genome shotgun (WGS) entry which is preliminary data.</text>
</comment>
<proteinExistence type="predicted"/>
<protein>
    <recommendedName>
        <fullName evidence="3">Universal stress protein family protein</fullName>
    </recommendedName>
</protein>
<dbReference type="RefSeq" id="WP_371569075.1">
    <property type="nucleotide sequence ID" value="NZ_JASMRN010000004.1"/>
</dbReference>
<keyword evidence="2" id="KW-1185">Reference proteome</keyword>
<sequence>MKNFLIPTTLAPDTIAAVNAAIYQSKNADSEIVLLFVRESPDTYSASQFLREMRMQISANQENILENCRALVNTTTNCKLKIHNQCGLSTLIFKGLIELYAINLIIFPNSYQKESKKINQYLLQLATKQRCPILHLNVDHNAETCSKALFIKENNGKITLESVQNFLNDNFPLEIVSQTTHQNGHYEDAIPYINEAISKYKIDMLVQTRMNQKVKFKKNKSDDLNQKIGLPVLSLYEELV</sequence>
<evidence type="ECO:0000313" key="2">
    <source>
        <dbReference type="Proteomes" id="UP001568894"/>
    </source>
</evidence>